<dbReference type="InterPro" id="IPR013785">
    <property type="entry name" value="Aldolase_TIM"/>
</dbReference>
<accession>A0A0H3NCT1</accession>
<evidence type="ECO:0000256" key="5">
    <source>
        <dbReference type="HAMAP-Rule" id="MF_00214"/>
    </source>
</evidence>
<keyword evidence="2 5" id="KW-0057">Aromatic amino acid biosynthesis</keyword>
<dbReference type="Gene3D" id="3.20.20.70">
    <property type="entry name" value="Aldolase class I"/>
    <property type="match status" value="1"/>
</dbReference>
<comment type="caution">
    <text evidence="5">Lacks conserved residue(s) required for the propagation of feature annotation.</text>
</comment>
<feature type="active site" description="Schiff-base intermediate with substrate" evidence="5">
    <location>
        <position position="175"/>
    </location>
</feature>
<sequence>MEENMKRKVQVKNITIGEGRPKICVPIIGKNKKDIIKEAKELKDACLDIIEWRVDFFENVENIKEVKEVLYELRSYIHDIPLLFTFRSVVEGGEKLISRDYYTTLNKEISNTGLVDLIDVELFMGDEVIDEVVNFAHKKEVKVIISNHDFNKTPKKEEIVSRLCRMQELGADLPKVAVMPQNERDVLVLLEATNEMFKIYADRPIITMSMSGMGVISRLCGEIFGSALTFGAAKSVSAPGQISFKELNSVLNLLHKSIN</sequence>
<evidence type="ECO:0000313" key="6">
    <source>
        <dbReference type="EMBL" id="CBA63991.1"/>
    </source>
</evidence>
<dbReference type="KEGG" id="cdc:CD196_2081"/>
<dbReference type="AlphaFoldDB" id="A0A0H3NCT1"/>
<dbReference type="SUPFAM" id="SSF51569">
    <property type="entry name" value="Aldolase"/>
    <property type="match status" value="1"/>
</dbReference>
<evidence type="ECO:0000256" key="4">
    <source>
        <dbReference type="ARBA" id="ARBA00023270"/>
    </source>
</evidence>
<dbReference type="HOGENOM" id="CLU_064444_0_0_9"/>
<feature type="binding site" evidence="5">
    <location>
        <position position="241"/>
    </location>
    <ligand>
        <name>3-dehydroquinate</name>
        <dbReference type="ChEBI" id="CHEBI:32364"/>
    </ligand>
</feature>
<comment type="pathway">
    <text evidence="5">Metabolic intermediate biosynthesis; chorismate biosynthesis; chorismate from D-erythrose 4-phosphate and phosphoenolpyruvate: step 3/7.</text>
</comment>
<dbReference type="CDD" id="cd00502">
    <property type="entry name" value="DHQase_I"/>
    <property type="match status" value="1"/>
</dbReference>
<keyword evidence="5" id="KW-0028">Amino-acid biosynthesis</keyword>
<dbReference type="NCBIfam" id="TIGR01093">
    <property type="entry name" value="aroD"/>
    <property type="match status" value="1"/>
</dbReference>
<dbReference type="PANTHER" id="PTHR43699">
    <property type="entry name" value="3-DEHYDROQUINATE DEHYDRATASE"/>
    <property type="match status" value="1"/>
</dbReference>
<dbReference type="GO" id="GO:0009423">
    <property type="term" value="P:chorismate biosynthetic process"/>
    <property type="evidence" value="ECO:0007669"/>
    <property type="project" value="UniProtKB-UniRule"/>
</dbReference>
<organism evidence="6 7">
    <name type="scientific">Clostridioides difficile (strain CD196)</name>
    <name type="common">Peptoclostridium difficile</name>
    <dbReference type="NCBI Taxonomy" id="645462"/>
    <lineage>
        <taxon>Bacteria</taxon>
        <taxon>Bacillati</taxon>
        <taxon>Bacillota</taxon>
        <taxon>Clostridia</taxon>
        <taxon>Peptostreptococcales</taxon>
        <taxon>Peptostreptococcaceae</taxon>
        <taxon>Clostridioides</taxon>
    </lineage>
</organism>
<dbReference type="InterPro" id="IPR001381">
    <property type="entry name" value="DHquinase_I"/>
</dbReference>
<protein>
    <recommendedName>
        <fullName evidence="5">3-dehydroquinate dehydratase</fullName>
        <shortName evidence="5">3-dehydroquinase</shortName>
        <ecNumber evidence="5">4.2.1.10</ecNumber>
    </recommendedName>
    <alternativeName>
        <fullName evidence="5">Type I DHQase</fullName>
    </alternativeName>
    <alternativeName>
        <fullName evidence="5">Type I dehydroquinase</fullName>
        <shortName evidence="5">DHQ1</shortName>
    </alternativeName>
</protein>
<keyword evidence="3 5" id="KW-0456">Lyase</keyword>
<dbReference type="InterPro" id="IPR018508">
    <property type="entry name" value="3-dehydroquinate_DH_AS"/>
</dbReference>
<dbReference type="GO" id="GO:0009073">
    <property type="term" value="P:aromatic amino acid family biosynthetic process"/>
    <property type="evidence" value="ECO:0007669"/>
    <property type="project" value="UniProtKB-KW"/>
</dbReference>
<comment type="subunit">
    <text evidence="5">Homodimer.</text>
</comment>
<evidence type="ECO:0000256" key="1">
    <source>
        <dbReference type="ARBA" id="ARBA00001864"/>
    </source>
</evidence>
<dbReference type="EC" id="4.2.1.10" evidence="5"/>
<feature type="active site" description="Proton donor/acceptor" evidence="5">
    <location>
        <position position="148"/>
    </location>
</feature>
<proteinExistence type="inferred from homology"/>
<dbReference type="GO" id="GO:0046279">
    <property type="term" value="P:3,4-dihydroxybenzoate biosynthetic process"/>
    <property type="evidence" value="ECO:0007669"/>
    <property type="project" value="UniProtKB-ARBA"/>
</dbReference>
<keyword evidence="4 5" id="KW-0704">Schiff base</keyword>
<feature type="binding site" evidence="5">
    <location>
        <begin position="51"/>
        <end position="53"/>
    </location>
    <ligand>
        <name>3-dehydroquinate</name>
        <dbReference type="ChEBI" id="CHEBI:32364"/>
    </ligand>
</feature>
<comment type="catalytic activity">
    <reaction evidence="1 5">
        <text>3-dehydroquinate = 3-dehydroshikimate + H2O</text>
        <dbReference type="Rhea" id="RHEA:21096"/>
        <dbReference type="ChEBI" id="CHEBI:15377"/>
        <dbReference type="ChEBI" id="CHEBI:16630"/>
        <dbReference type="ChEBI" id="CHEBI:32364"/>
        <dbReference type="EC" id="4.2.1.10"/>
    </reaction>
</comment>
<name>A0A0H3NCT1_CLODC</name>
<dbReference type="PANTHER" id="PTHR43699:SF1">
    <property type="entry name" value="3-DEHYDROQUINATE DEHYDRATASE"/>
    <property type="match status" value="1"/>
</dbReference>
<reference evidence="6 7" key="1">
    <citation type="journal article" date="2009" name="Genome Biol.">
        <title>Comparative genome and phenotypic analysis of Clostridium difficile 027 strains provides insight into the evolution of a hypervirulent bacterium.</title>
        <authorList>
            <person name="Stabler R.A."/>
            <person name="He M."/>
            <person name="Dawson L."/>
            <person name="Martin M."/>
            <person name="Valiente E."/>
            <person name="Corton C."/>
            <person name="Lawley T.D."/>
            <person name="Sebaihia M."/>
            <person name="Quail M.A."/>
            <person name="Rose G."/>
            <person name="Gerding D.N."/>
            <person name="Gibert M."/>
            <person name="Popoff M.R."/>
            <person name="Parkhill J."/>
            <person name="Dougan G."/>
            <person name="Wren B.W."/>
        </authorList>
    </citation>
    <scope>NUCLEOTIDE SEQUENCE [LARGE SCALE GENOMIC DNA]</scope>
    <source>
        <strain evidence="6 7">CD196</strain>
    </source>
</reference>
<evidence type="ECO:0000256" key="3">
    <source>
        <dbReference type="ARBA" id="ARBA00023239"/>
    </source>
</evidence>
<dbReference type="HAMAP" id="MF_00214">
    <property type="entry name" value="AroD"/>
    <property type="match status" value="1"/>
</dbReference>
<dbReference type="Proteomes" id="UP000002068">
    <property type="component" value="Chromosome"/>
</dbReference>
<comment type="function">
    <text evidence="5">Involved in the third step of the chorismate pathway, which leads to the biosynthesis of aromatic amino acids. Catalyzes the cis-dehydration of 3-dehydroquinate (DHQ) and introduces the first double bond of the aromatic ring to yield 3-dehydroshikimate.</text>
</comment>
<dbReference type="GO" id="GO:0003855">
    <property type="term" value="F:3-dehydroquinate dehydratase activity"/>
    <property type="evidence" value="ECO:0007669"/>
    <property type="project" value="UniProtKB-UniRule"/>
</dbReference>
<feature type="binding site" evidence="5">
    <location>
        <position position="237"/>
    </location>
    <ligand>
        <name>3-dehydroquinate</name>
        <dbReference type="ChEBI" id="CHEBI:32364"/>
    </ligand>
</feature>
<evidence type="ECO:0000256" key="2">
    <source>
        <dbReference type="ARBA" id="ARBA00023141"/>
    </source>
</evidence>
<comment type="similarity">
    <text evidence="5">Belongs to the type-I 3-dehydroquinase family.</text>
</comment>
<dbReference type="GO" id="GO:0008652">
    <property type="term" value="P:amino acid biosynthetic process"/>
    <property type="evidence" value="ECO:0007669"/>
    <property type="project" value="UniProtKB-KW"/>
</dbReference>
<dbReference type="PROSITE" id="PS01028">
    <property type="entry name" value="DEHYDROQUINASE_I"/>
    <property type="match status" value="1"/>
</dbReference>
<feature type="binding site" evidence="5">
    <location>
        <position position="218"/>
    </location>
    <ligand>
        <name>3-dehydroquinate</name>
        <dbReference type="ChEBI" id="CHEBI:32364"/>
    </ligand>
</feature>
<dbReference type="FunFam" id="3.20.20.70:FF:000047">
    <property type="entry name" value="3-dehydroquinate dehydratase"/>
    <property type="match status" value="1"/>
</dbReference>
<evidence type="ECO:0000313" key="7">
    <source>
        <dbReference type="Proteomes" id="UP000002068"/>
    </source>
</evidence>
<dbReference type="UniPathway" id="UPA00053">
    <property type="reaction ID" value="UER00086"/>
</dbReference>
<dbReference type="EMBL" id="FN538970">
    <property type="protein sequence ID" value="CBA63991.1"/>
    <property type="molecule type" value="Genomic_DNA"/>
</dbReference>
<feature type="binding site" evidence="5">
    <location>
        <position position="87"/>
    </location>
    <ligand>
        <name>3-dehydroquinate</name>
        <dbReference type="ChEBI" id="CHEBI:32364"/>
    </ligand>
</feature>
<dbReference type="InterPro" id="IPR050146">
    <property type="entry name" value="Type-I_3-dehydroquinase"/>
</dbReference>
<dbReference type="Pfam" id="PF01487">
    <property type="entry name" value="DHquinase_I"/>
    <property type="match status" value="1"/>
</dbReference>
<gene>
    <name evidence="5 6" type="primary">aroD</name>
    <name evidence="6" type="ordered locus">CD196_2081</name>
</gene>